<evidence type="ECO:0000256" key="10">
    <source>
        <dbReference type="ARBA" id="ARBA00023136"/>
    </source>
</evidence>
<evidence type="ECO:0000256" key="13">
    <source>
        <dbReference type="PIRNR" id="PIRNR016636"/>
    </source>
</evidence>
<organism evidence="16 17">
    <name type="scientific">Pseudoduganella flava</name>
    <dbReference type="NCBI Taxonomy" id="871742"/>
    <lineage>
        <taxon>Bacteria</taxon>
        <taxon>Pseudomonadati</taxon>
        <taxon>Pseudomonadota</taxon>
        <taxon>Betaproteobacteria</taxon>
        <taxon>Burkholderiales</taxon>
        <taxon>Oxalobacteraceae</taxon>
        <taxon>Telluria group</taxon>
        <taxon>Pseudoduganella</taxon>
    </lineage>
</organism>
<dbReference type="GO" id="GO:0042121">
    <property type="term" value="P:alginic acid biosynthetic process"/>
    <property type="evidence" value="ECO:0007669"/>
    <property type="project" value="UniProtKB-KW"/>
</dbReference>
<reference evidence="15 18" key="3">
    <citation type="submission" date="2019-12" db="EMBL/GenBank/DDBJ databases">
        <title>Draft Genome Sequences of Six Type Strains of the Genus Massilia.</title>
        <authorList>
            <person name="Miess H."/>
            <person name="Frediansyah A."/>
            <person name="Goeker M."/>
            <person name="Gross H."/>
        </authorList>
    </citation>
    <scope>NUCLEOTIDE SEQUENCE [LARGE SCALE GENOMIC DNA]</scope>
    <source>
        <strain evidence="15 18">DSM 26639</strain>
    </source>
</reference>
<keyword evidence="7 14" id="KW-0812">Transmembrane</keyword>
<comment type="pathway">
    <text evidence="2">Glycan biosynthesis; alginate biosynthesis.</text>
</comment>
<dbReference type="InterPro" id="IPR051085">
    <property type="entry name" value="MB_O-acyltransferase"/>
</dbReference>
<feature type="transmembrane region" description="Helical" evidence="14">
    <location>
        <begin position="80"/>
        <end position="102"/>
    </location>
</feature>
<evidence type="ECO:0000256" key="3">
    <source>
        <dbReference type="ARBA" id="ARBA00010323"/>
    </source>
</evidence>
<keyword evidence="9 14" id="KW-1133">Transmembrane helix</keyword>
<evidence type="ECO:0000256" key="2">
    <source>
        <dbReference type="ARBA" id="ARBA00005182"/>
    </source>
</evidence>
<dbReference type="Proteomes" id="UP000437862">
    <property type="component" value="Chromosome"/>
</dbReference>
<comment type="similarity">
    <text evidence="3 13">Belongs to the membrane-bound acyltransferase family.</text>
</comment>
<dbReference type="OrthoDB" id="139172at2"/>
<evidence type="ECO:0000256" key="1">
    <source>
        <dbReference type="ARBA" id="ARBA00004651"/>
    </source>
</evidence>
<feature type="transmembrane region" description="Helical" evidence="14">
    <location>
        <begin position="114"/>
        <end position="135"/>
    </location>
</feature>
<feature type="transmembrane region" description="Helical" evidence="14">
    <location>
        <begin position="147"/>
        <end position="167"/>
    </location>
</feature>
<dbReference type="Pfam" id="PF03062">
    <property type="entry name" value="MBOAT"/>
    <property type="match status" value="1"/>
</dbReference>
<feature type="transmembrane region" description="Helical" evidence="14">
    <location>
        <begin position="435"/>
        <end position="452"/>
    </location>
</feature>
<feature type="transmembrane region" description="Helical" evidence="14">
    <location>
        <begin position="187"/>
        <end position="204"/>
    </location>
</feature>
<evidence type="ECO:0000256" key="7">
    <source>
        <dbReference type="ARBA" id="ARBA00022692"/>
    </source>
</evidence>
<gene>
    <name evidence="15" type="ORF">GO485_28845</name>
    <name evidence="16" type="ORF">IP92_04862</name>
</gene>
<evidence type="ECO:0000256" key="8">
    <source>
        <dbReference type="ARBA" id="ARBA00022841"/>
    </source>
</evidence>
<feature type="transmembrane region" description="Helical" evidence="14">
    <location>
        <begin position="225"/>
        <end position="241"/>
    </location>
</feature>
<dbReference type="PANTHER" id="PTHR13285:SF23">
    <property type="entry name" value="TEICHOIC ACID D-ALANYLTRANSFERASE"/>
    <property type="match status" value="1"/>
</dbReference>
<feature type="transmembrane region" description="Helical" evidence="14">
    <location>
        <begin position="362"/>
        <end position="379"/>
    </location>
</feature>
<dbReference type="Proteomes" id="UP000315112">
    <property type="component" value="Unassembled WGS sequence"/>
</dbReference>
<sequence>MLFNSYTFLFAFLPAVLLAYFAAAARGREYGNLVLALASLFFYAWWDVRYLPLLLASIAGNYACSLRIRAAQGAGRKRWLTAAVIANLALLGWYKYAGFFAASLAQATGWHVSALHVVLPIGISFFTFTQIAFLVDTARGRVTETRFLHYLLFVTYFPHLVAGPVLHHGEMMPQFADPKNRWPNAEHFAVGATIFVIGLAKKVLLADNLAPYANALFAAPEEPSLLVAWGGVLAYAFQLYFDFSGYSDMAIGLSRLFGVRLPLNFDSPYQAASIGEFWRRWHMTLSRFLRDYLYIPLGGNRHGPLRRAANLMITMLLGGLWHGAGWNFVIWGGLHGAYLVVAQLWQAGTVRFGWRGGRAGKLSGWALTFAAVCVAWVFFRAPDLATALPILAGMGGANGVQLPATLGAHLGALRPFAEHVGIGWYQGGTARFVETWAWVAFAGAIAFGAPNTQRIMQRFGPALDAAAGGTRLAWRPSRGHAVAFGTLAVFCVLGLNRPADFLYFQF</sequence>
<evidence type="ECO:0000256" key="5">
    <source>
        <dbReference type="ARBA" id="ARBA00022475"/>
    </source>
</evidence>
<comment type="subcellular location">
    <subcellularLocation>
        <location evidence="1">Cell membrane</location>
        <topology evidence="1">Multi-pass membrane protein</topology>
    </subcellularLocation>
</comment>
<feature type="transmembrane region" description="Helical" evidence="14">
    <location>
        <begin position="320"/>
        <end position="341"/>
    </location>
</feature>
<dbReference type="RefSeq" id="WP_145880131.1">
    <property type="nucleotide sequence ID" value="NZ_CP046904.1"/>
</dbReference>
<feature type="transmembrane region" description="Helical" evidence="14">
    <location>
        <begin position="6"/>
        <end position="23"/>
    </location>
</feature>
<evidence type="ECO:0000256" key="6">
    <source>
        <dbReference type="ARBA" id="ARBA00022679"/>
    </source>
</evidence>
<dbReference type="PIRSF" id="PIRSF016636">
    <property type="entry name" value="AlgI_DltB"/>
    <property type="match status" value="1"/>
</dbReference>
<dbReference type="EMBL" id="CP046904">
    <property type="protein sequence ID" value="QGZ42649.1"/>
    <property type="molecule type" value="Genomic_DNA"/>
</dbReference>
<dbReference type="PIRSF" id="PIRSF500217">
    <property type="entry name" value="AlgI"/>
    <property type="match status" value="1"/>
</dbReference>
<accession>A0A562PHE9</accession>
<dbReference type="EMBL" id="VLKW01000011">
    <property type="protein sequence ID" value="TWI43808.1"/>
    <property type="molecule type" value="Genomic_DNA"/>
</dbReference>
<keyword evidence="6 13" id="KW-0808">Transferase</keyword>
<evidence type="ECO:0000256" key="9">
    <source>
        <dbReference type="ARBA" id="ARBA00022989"/>
    </source>
</evidence>
<keyword evidence="10 13" id="KW-0472">Membrane</keyword>
<keyword evidence="18" id="KW-1185">Reference proteome</keyword>
<evidence type="ECO:0000313" key="18">
    <source>
        <dbReference type="Proteomes" id="UP000437862"/>
    </source>
</evidence>
<evidence type="ECO:0000256" key="4">
    <source>
        <dbReference type="ARBA" id="ARBA00016084"/>
    </source>
</evidence>
<keyword evidence="5 13" id="KW-1003">Cell membrane</keyword>
<dbReference type="GO" id="GO:0016746">
    <property type="term" value="F:acyltransferase activity"/>
    <property type="evidence" value="ECO:0007669"/>
    <property type="project" value="UniProtKB-KW"/>
</dbReference>
<dbReference type="PANTHER" id="PTHR13285">
    <property type="entry name" value="ACYLTRANSFERASE"/>
    <property type="match status" value="1"/>
</dbReference>
<reference evidence="16 17" key="1">
    <citation type="journal article" date="2015" name="Stand. Genomic Sci.">
        <title>Genomic Encyclopedia of Bacterial and Archaeal Type Strains, Phase III: the genomes of soil and plant-associated and newly described type strains.</title>
        <authorList>
            <person name="Whitman W.B."/>
            <person name="Woyke T."/>
            <person name="Klenk H.P."/>
            <person name="Zhou Y."/>
            <person name="Lilburn T.G."/>
            <person name="Beck B.J."/>
            <person name="De Vos P."/>
            <person name="Vandamme P."/>
            <person name="Eisen J.A."/>
            <person name="Garrity G."/>
            <person name="Hugenholtz P."/>
            <person name="Kyrpides N.C."/>
        </authorList>
    </citation>
    <scope>NUCLEOTIDE SEQUENCE [LARGE SCALE GENOMIC DNA]</scope>
    <source>
        <strain evidence="16 17">CGMCC 1.10685</strain>
    </source>
</reference>
<keyword evidence="11 13" id="KW-0012">Acyltransferase</keyword>
<evidence type="ECO:0000256" key="11">
    <source>
        <dbReference type="ARBA" id="ARBA00023315"/>
    </source>
</evidence>
<dbReference type="InterPro" id="IPR004299">
    <property type="entry name" value="MBOAT_fam"/>
</dbReference>
<dbReference type="GO" id="GO:0005886">
    <property type="term" value="C:plasma membrane"/>
    <property type="evidence" value="ECO:0007669"/>
    <property type="project" value="UniProtKB-SubCell"/>
</dbReference>
<dbReference type="InterPro" id="IPR028362">
    <property type="entry name" value="AlgI"/>
</dbReference>
<protein>
    <recommendedName>
        <fullName evidence="4">Probable alginate O-acetylase AlgI</fullName>
    </recommendedName>
    <alternativeName>
        <fullName evidence="12">Alginate biosynthesis protein AlgI</fullName>
    </alternativeName>
</protein>
<evidence type="ECO:0000256" key="14">
    <source>
        <dbReference type="SAM" id="Phobius"/>
    </source>
</evidence>
<name>A0A562PHE9_9BURK</name>
<keyword evidence="8" id="KW-0016">Alginate biosynthesis</keyword>
<reference evidence="16" key="2">
    <citation type="submission" date="2019-07" db="EMBL/GenBank/DDBJ databases">
        <authorList>
            <person name="Whitman W."/>
            <person name="Huntemann M."/>
            <person name="Clum A."/>
            <person name="Pillay M."/>
            <person name="Palaniappan K."/>
            <person name="Varghese N."/>
            <person name="Mikhailova N."/>
            <person name="Stamatis D."/>
            <person name="Reddy T."/>
            <person name="Daum C."/>
            <person name="Shapiro N."/>
            <person name="Ivanova N."/>
            <person name="Kyrpides N."/>
            <person name="Woyke T."/>
        </authorList>
    </citation>
    <scope>NUCLEOTIDE SEQUENCE</scope>
    <source>
        <strain evidence="16">CGMCC 1.10685</strain>
    </source>
</reference>
<evidence type="ECO:0000256" key="12">
    <source>
        <dbReference type="ARBA" id="ARBA00031030"/>
    </source>
</evidence>
<dbReference type="InterPro" id="IPR024194">
    <property type="entry name" value="Ac/AlaTfrase_AlgI/DltB"/>
</dbReference>
<feature type="transmembrane region" description="Helical" evidence="14">
    <location>
        <begin position="52"/>
        <end position="68"/>
    </location>
</feature>
<evidence type="ECO:0000313" key="16">
    <source>
        <dbReference type="EMBL" id="TWI43808.1"/>
    </source>
</evidence>
<proteinExistence type="inferred from homology"/>
<feature type="transmembrane region" description="Helical" evidence="14">
    <location>
        <begin position="481"/>
        <end position="499"/>
    </location>
</feature>
<dbReference type="AlphaFoldDB" id="A0A562PHE9"/>
<evidence type="ECO:0000313" key="15">
    <source>
        <dbReference type="EMBL" id="QGZ42649.1"/>
    </source>
</evidence>
<evidence type="ECO:0000313" key="17">
    <source>
        <dbReference type="Proteomes" id="UP000315112"/>
    </source>
</evidence>